<dbReference type="Pfam" id="PF13380">
    <property type="entry name" value="CoA_binding_2"/>
    <property type="match status" value="1"/>
</dbReference>
<accession>A0A0W8FXI4</accession>
<dbReference type="SMART" id="SM00881">
    <property type="entry name" value="CoA_binding"/>
    <property type="match status" value="1"/>
</dbReference>
<dbReference type="Gene3D" id="3.40.50.720">
    <property type="entry name" value="NAD(P)-binding Rossmann-like Domain"/>
    <property type="match status" value="1"/>
</dbReference>
<evidence type="ECO:0000259" key="4">
    <source>
        <dbReference type="SMART" id="SM00881"/>
    </source>
</evidence>
<dbReference type="InterPro" id="IPR013815">
    <property type="entry name" value="ATP_grasp_subdomain_1"/>
</dbReference>
<feature type="domain" description="CoA-binding" evidence="4">
    <location>
        <begin position="7"/>
        <end position="102"/>
    </location>
</feature>
<dbReference type="Gene3D" id="3.30.470.20">
    <property type="entry name" value="ATP-grasp fold, B domain"/>
    <property type="match status" value="1"/>
</dbReference>
<dbReference type="SUPFAM" id="SSF56059">
    <property type="entry name" value="Glutathione synthetase ATP-binding domain-like"/>
    <property type="match status" value="1"/>
</dbReference>
<evidence type="ECO:0000256" key="3">
    <source>
        <dbReference type="ARBA" id="ARBA00022840"/>
    </source>
</evidence>
<dbReference type="InterPro" id="IPR003781">
    <property type="entry name" value="CoA-bd"/>
</dbReference>
<dbReference type="Pfam" id="PF13549">
    <property type="entry name" value="ATP-grasp_5"/>
    <property type="match status" value="1"/>
</dbReference>
<sequence length="690" mass="76860">MENIKNFFYPKSICVVGASTKEKSIGYELLHTISNYGYKGIIYPVNPKAESVLGYKCYKSIEDIDGQIDLGIVVVPKQFAEDSVDSLLAKNVKSIVLITAGFKEVGKEGEEVEKRITKKVKDAGARLVGPNCMGVINTLDSTKLNATFVAEKPEIGGTGFLSQSGALGAAVLNSLRETDIKFAHFISVGNKADINENDLLHYWQSDDNIKTITTYLESFVNGENFIKPLITGEVTKPVIVLKAGKTSSGMKAASSHTGALSSRDQVVEAVLRQFGILRVNDINELFNTAKGFENFPFPQGNRVAVITNAGGPAILAVDSLEKENLVLAEFSEETKEKLREVVNPEGSVMNPVDLLPGATAEVYRKVNEIVVQDANVDSVISIFVQPVMVDPFEVVEAVYDINTDKPILQVDMPLPEFWDDYRKFSKKKLPIFRTAEEPAEVISNMLYYSMAQEGLKDHREEYAEQFKMTGKGKFNFKPGFVSQEEIFSITSHYNIPIVKQTLIKPDEIKNLSGDIFPVVLKGINHEVIHKSELDAVKLNIKTRDELIEKADEIISNFNRFKFDVEQFLIQQFIEIKHEVLLGGFRDPSFGPIIMFGTGGKYVEVICDTAIRSAYMSDNDLNEIIEETVIGKILKGVRGEEGIDMNKLKRVIRSSSKMMIENENIVEFDLNPLIISKDNSIHAVDVRIKIK</sequence>
<dbReference type="SUPFAM" id="SSF51735">
    <property type="entry name" value="NAD(P)-binding Rossmann-fold domains"/>
    <property type="match status" value="1"/>
</dbReference>
<dbReference type="PANTHER" id="PTHR43334:SF2">
    <property type="entry name" value="ACETATE--COA LIGASE [ADP-FORMING]"/>
    <property type="match status" value="1"/>
</dbReference>
<dbReference type="Pfam" id="PF19045">
    <property type="entry name" value="Ligase_CoA_2"/>
    <property type="match status" value="1"/>
</dbReference>
<dbReference type="GO" id="GO:0005524">
    <property type="term" value="F:ATP binding"/>
    <property type="evidence" value="ECO:0007669"/>
    <property type="project" value="UniProtKB-KW"/>
</dbReference>
<dbReference type="Gene3D" id="3.30.1490.20">
    <property type="entry name" value="ATP-grasp fold, A domain"/>
    <property type="match status" value="1"/>
</dbReference>
<dbReference type="InterPro" id="IPR016102">
    <property type="entry name" value="Succinyl-CoA_synth-like"/>
</dbReference>
<gene>
    <name evidence="5" type="ORF">ASZ90_004573</name>
</gene>
<dbReference type="AlphaFoldDB" id="A0A0W8FXI4"/>
<dbReference type="Pfam" id="PF13607">
    <property type="entry name" value="Succ_CoA_lig"/>
    <property type="match status" value="1"/>
</dbReference>
<keyword evidence="1" id="KW-0436">Ligase</keyword>
<evidence type="ECO:0000313" key="5">
    <source>
        <dbReference type="EMBL" id="KUG25600.1"/>
    </source>
</evidence>
<evidence type="ECO:0000256" key="1">
    <source>
        <dbReference type="ARBA" id="ARBA00022598"/>
    </source>
</evidence>
<keyword evidence="2" id="KW-0547">Nucleotide-binding</keyword>
<keyword evidence="3" id="KW-0067">ATP-binding</keyword>
<name>A0A0W8FXI4_9ZZZZ</name>
<dbReference type="SUPFAM" id="SSF52210">
    <property type="entry name" value="Succinyl-CoA synthetase domains"/>
    <property type="match status" value="2"/>
</dbReference>
<dbReference type="InterPro" id="IPR051538">
    <property type="entry name" value="Acyl-CoA_Synth/Transferase"/>
</dbReference>
<dbReference type="InterPro" id="IPR043938">
    <property type="entry name" value="Ligase_CoA_dom"/>
</dbReference>
<proteinExistence type="predicted"/>
<comment type="caution">
    <text evidence="5">The sequence shown here is derived from an EMBL/GenBank/DDBJ whole genome shotgun (WGS) entry which is preliminary data.</text>
</comment>
<dbReference type="EMBL" id="LNQE01000644">
    <property type="protein sequence ID" value="KUG25600.1"/>
    <property type="molecule type" value="Genomic_DNA"/>
</dbReference>
<dbReference type="InterPro" id="IPR036291">
    <property type="entry name" value="NAD(P)-bd_dom_sf"/>
</dbReference>
<dbReference type="PANTHER" id="PTHR43334">
    <property type="entry name" value="ACETATE--COA LIGASE [ADP-FORMING]"/>
    <property type="match status" value="1"/>
</dbReference>
<reference evidence="5" key="1">
    <citation type="journal article" date="2015" name="Proc. Natl. Acad. Sci. U.S.A.">
        <title>Networks of energetic and metabolic interactions define dynamics in microbial communities.</title>
        <authorList>
            <person name="Embree M."/>
            <person name="Liu J.K."/>
            <person name="Al-Bassam M.M."/>
            <person name="Zengler K."/>
        </authorList>
    </citation>
    <scope>NUCLEOTIDE SEQUENCE</scope>
</reference>
<organism evidence="5">
    <name type="scientific">hydrocarbon metagenome</name>
    <dbReference type="NCBI Taxonomy" id="938273"/>
    <lineage>
        <taxon>unclassified sequences</taxon>
        <taxon>metagenomes</taxon>
        <taxon>ecological metagenomes</taxon>
    </lineage>
</organism>
<dbReference type="Gene3D" id="3.40.50.261">
    <property type="entry name" value="Succinyl-CoA synthetase domains"/>
    <property type="match status" value="2"/>
</dbReference>
<dbReference type="GO" id="GO:0043758">
    <property type="term" value="F:acetate-CoA ligase (ADP-forming) activity"/>
    <property type="evidence" value="ECO:0007669"/>
    <property type="project" value="InterPro"/>
</dbReference>
<evidence type="ECO:0000256" key="2">
    <source>
        <dbReference type="ARBA" id="ARBA00022741"/>
    </source>
</evidence>
<protein>
    <submittedName>
        <fullName evidence="5">Putative acetyl-coa synthetase (Adp-forming)</fullName>
    </submittedName>
</protein>
<dbReference type="InterPro" id="IPR032875">
    <property type="entry name" value="Succ_CoA_lig_flav_dom"/>
</dbReference>